<proteinExistence type="predicted"/>
<protein>
    <recommendedName>
        <fullName evidence="3">Two-component-system connector protein YcgZ</fullName>
    </recommendedName>
</protein>
<reference evidence="1 2" key="1">
    <citation type="submission" date="2019-11" db="EMBL/GenBank/DDBJ databases">
        <title>Draft Genome Sequence of Plant Growth-Promoting Rhizosphere-Associated Bacteria.</title>
        <authorList>
            <person name="Vasilyev I.Y."/>
            <person name="Radchenko V."/>
            <person name="Ilnitskaya E.V."/>
        </authorList>
    </citation>
    <scope>NUCLEOTIDE SEQUENCE [LARGE SCALE GENOMIC DNA]</scope>
    <source>
        <strain evidence="1 2">VRA_MhP_f</strain>
    </source>
</reference>
<name>A0A7X2MJP5_ENTAG</name>
<evidence type="ECO:0000313" key="1">
    <source>
        <dbReference type="EMBL" id="MSE14369.1"/>
    </source>
</evidence>
<comment type="caution">
    <text evidence="1">The sequence shown here is derived from an EMBL/GenBank/DDBJ whole genome shotgun (WGS) entry which is preliminary data.</text>
</comment>
<dbReference type="EMBL" id="WKLC01000100">
    <property type="protein sequence ID" value="MSE14369.1"/>
    <property type="molecule type" value="Genomic_DNA"/>
</dbReference>
<evidence type="ECO:0008006" key="3">
    <source>
        <dbReference type="Google" id="ProtNLM"/>
    </source>
</evidence>
<organism evidence="1 2">
    <name type="scientific">Enterobacter agglomerans</name>
    <name type="common">Erwinia herbicola</name>
    <name type="synonym">Pantoea agglomerans</name>
    <dbReference type="NCBI Taxonomy" id="549"/>
    <lineage>
        <taxon>Bacteria</taxon>
        <taxon>Pseudomonadati</taxon>
        <taxon>Pseudomonadota</taxon>
        <taxon>Gammaproteobacteria</taxon>
        <taxon>Enterobacterales</taxon>
        <taxon>Erwiniaceae</taxon>
        <taxon>Pantoea</taxon>
        <taxon>Pantoea agglomerans group</taxon>
    </lineage>
</organism>
<dbReference type="Proteomes" id="UP000461948">
    <property type="component" value="Unassembled WGS sequence"/>
</dbReference>
<sequence length="67" mass="7607">MKNNAHDFSEEVRALIGKVTTGLLSTGDVITPERLIQGLYRLSERACDADTRPDCLELIQYLMKKMH</sequence>
<gene>
    <name evidence="1" type="ORF">GKC49_04185</name>
</gene>
<accession>A0A7X2MJP5</accession>
<dbReference type="AlphaFoldDB" id="A0A7X2MJP5"/>
<evidence type="ECO:0000313" key="2">
    <source>
        <dbReference type="Proteomes" id="UP000461948"/>
    </source>
</evidence>